<proteinExistence type="predicted"/>
<keyword evidence="2" id="KW-1185">Reference proteome</keyword>
<dbReference type="Proteomes" id="UP000324585">
    <property type="component" value="Unassembled WGS sequence"/>
</dbReference>
<dbReference type="EMBL" id="VRMN01000002">
    <property type="protein sequence ID" value="KAA8497198.1"/>
    <property type="molecule type" value="Genomic_DNA"/>
</dbReference>
<name>A0A5J4Z1J2_PORPP</name>
<organism evidence="1 2">
    <name type="scientific">Porphyridium purpureum</name>
    <name type="common">Red alga</name>
    <name type="synonym">Porphyridium cruentum</name>
    <dbReference type="NCBI Taxonomy" id="35688"/>
    <lineage>
        <taxon>Eukaryota</taxon>
        <taxon>Rhodophyta</taxon>
        <taxon>Bangiophyceae</taxon>
        <taxon>Porphyridiales</taxon>
        <taxon>Porphyridiaceae</taxon>
        <taxon>Porphyridium</taxon>
    </lineage>
</organism>
<accession>A0A5J4Z1J2</accession>
<gene>
    <name evidence="1" type="ORF">FVE85_0927</name>
</gene>
<reference evidence="2" key="1">
    <citation type="journal article" date="2019" name="Nat. Commun.">
        <title>Expansion of phycobilisome linker gene families in mesophilic red algae.</title>
        <authorList>
            <person name="Lee J."/>
            <person name="Kim D."/>
            <person name="Bhattacharya D."/>
            <person name="Yoon H.S."/>
        </authorList>
    </citation>
    <scope>NUCLEOTIDE SEQUENCE [LARGE SCALE GENOMIC DNA]</scope>
    <source>
        <strain evidence="2">CCMP 1328</strain>
    </source>
</reference>
<evidence type="ECO:0000313" key="1">
    <source>
        <dbReference type="EMBL" id="KAA8497198.1"/>
    </source>
</evidence>
<sequence>MRKRDEIDMEAASAVWSLNEDRCSSLHVGTFDDDDRKARRFVAVSNLSSSQDSSGTEPEDRNDTVLLVQHDTDSGGISGRAVGSNLGFQGAFAVRIERGVLTSRCQNLANPSLEEQDPCEQTPRNRRTAQQVFERRSQRKEGLMVPGGKRHQFLKANNRQLLDIFSRK</sequence>
<protein>
    <submittedName>
        <fullName evidence="1">Uncharacterized protein</fullName>
    </submittedName>
</protein>
<comment type="caution">
    <text evidence="1">The sequence shown here is derived from an EMBL/GenBank/DDBJ whole genome shotgun (WGS) entry which is preliminary data.</text>
</comment>
<evidence type="ECO:0000313" key="2">
    <source>
        <dbReference type="Proteomes" id="UP000324585"/>
    </source>
</evidence>
<dbReference type="AlphaFoldDB" id="A0A5J4Z1J2"/>